<name>I7M6M7_TETTS</name>
<dbReference type="GO" id="GO:0032259">
    <property type="term" value="P:methylation"/>
    <property type="evidence" value="ECO:0007669"/>
    <property type="project" value="UniProtKB-KW"/>
</dbReference>
<dbReference type="STRING" id="312017.I7M6M7"/>
<dbReference type="CDD" id="cd02440">
    <property type="entry name" value="AdoMet_MTases"/>
    <property type="match status" value="1"/>
</dbReference>
<organism evidence="1 2">
    <name type="scientific">Tetrahymena thermophila (strain SB210)</name>
    <dbReference type="NCBI Taxonomy" id="312017"/>
    <lineage>
        <taxon>Eukaryota</taxon>
        <taxon>Sar</taxon>
        <taxon>Alveolata</taxon>
        <taxon>Ciliophora</taxon>
        <taxon>Intramacronucleata</taxon>
        <taxon>Oligohymenophorea</taxon>
        <taxon>Hymenostomatida</taxon>
        <taxon>Tetrahymenina</taxon>
        <taxon>Tetrahymenidae</taxon>
        <taxon>Tetrahymena</taxon>
    </lineage>
</organism>
<dbReference type="GeneID" id="7830672"/>
<dbReference type="RefSeq" id="XP_001033158.2">
    <property type="nucleotide sequence ID" value="XM_001033158.3"/>
</dbReference>
<evidence type="ECO:0000313" key="2">
    <source>
        <dbReference type="Proteomes" id="UP000009168"/>
    </source>
</evidence>
<keyword evidence="1" id="KW-0808">Transferase</keyword>
<sequence length="251" mass="28988">MDTQNQKQQIEANGTQKEASEFLKEIKVDDDGEHSPDNIIKIYENSNFKLGTAGRIYDCSIILAKYLLKQNDEGNYKLRGKNILELGCGTGCLSIFLASQGANVVATDLKITQNYVEKNLQMNKELVDCRQGTVKFVALDWNEQEEKIFQILKSDIGFQKIDYIVASDTYFNSAMLNVFSRLLKSVSTYYQQEGCSFDVFIAYKQRLHEDINQDPILQTFQEYKFIGERIHKSELDSNYKQKDIEIFKLEF</sequence>
<dbReference type="InterPro" id="IPR019410">
    <property type="entry name" value="Methyltransf_16"/>
</dbReference>
<dbReference type="Pfam" id="PF10294">
    <property type="entry name" value="Methyltransf_16"/>
    <property type="match status" value="1"/>
</dbReference>
<dbReference type="Gene3D" id="3.40.50.150">
    <property type="entry name" value="Vaccinia Virus protein VP39"/>
    <property type="match status" value="1"/>
</dbReference>
<proteinExistence type="predicted"/>
<reference evidence="2" key="1">
    <citation type="journal article" date="2006" name="PLoS Biol.">
        <title>Macronuclear genome sequence of the ciliate Tetrahymena thermophila, a model eukaryote.</title>
        <authorList>
            <person name="Eisen J.A."/>
            <person name="Coyne R.S."/>
            <person name="Wu M."/>
            <person name="Wu D."/>
            <person name="Thiagarajan M."/>
            <person name="Wortman J.R."/>
            <person name="Badger J.H."/>
            <person name="Ren Q."/>
            <person name="Amedeo P."/>
            <person name="Jones K.M."/>
            <person name="Tallon L.J."/>
            <person name="Delcher A.L."/>
            <person name="Salzberg S.L."/>
            <person name="Silva J.C."/>
            <person name="Haas B.J."/>
            <person name="Majoros W.H."/>
            <person name="Farzad M."/>
            <person name="Carlton J.M."/>
            <person name="Smith R.K. Jr."/>
            <person name="Garg J."/>
            <person name="Pearlman R.E."/>
            <person name="Karrer K.M."/>
            <person name="Sun L."/>
            <person name="Manning G."/>
            <person name="Elde N.C."/>
            <person name="Turkewitz A.P."/>
            <person name="Asai D.J."/>
            <person name="Wilkes D.E."/>
            <person name="Wang Y."/>
            <person name="Cai H."/>
            <person name="Collins K."/>
            <person name="Stewart B.A."/>
            <person name="Lee S.R."/>
            <person name="Wilamowska K."/>
            <person name="Weinberg Z."/>
            <person name="Ruzzo W.L."/>
            <person name="Wloga D."/>
            <person name="Gaertig J."/>
            <person name="Frankel J."/>
            <person name="Tsao C.-C."/>
            <person name="Gorovsky M.A."/>
            <person name="Keeling P.J."/>
            <person name="Waller R.F."/>
            <person name="Patron N.J."/>
            <person name="Cherry J.M."/>
            <person name="Stover N.A."/>
            <person name="Krieger C.J."/>
            <person name="del Toro C."/>
            <person name="Ryder H.F."/>
            <person name="Williamson S.C."/>
            <person name="Barbeau R.A."/>
            <person name="Hamilton E.P."/>
            <person name="Orias E."/>
        </authorList>
    </citation>
    <scope>NUCLEOTIDE SEQUENCE [LARGE SCALE GENOMIC DNA]</scope>
    <source>
        <strain evidence="2">SB210</strain>
    </source>
</reference>
<dbReference type="AlphaFoldDB" id="I7M6M7"/>
<dbReference type="GO" id="GO:0008168">
    <property type="term" value="F:methyltransferase activity"/>
    <property type="evidence" value="ECO:0007669"/>
    <property type="project" value="UniProtKB-KW"/>
</dbReference>
<dbReference type="eggNOG" id="KOG2793">
    <property type="taxonomic scope" value="Eukaryota"/>
</dbReference>
<dbReference type="InParanoid" id="I7M6M7"/>
<accession>I7M6M7</accession>
<gene>
    <name evidence="1" type="ORF">TTHERM_00442450</name>
</gene>
<dbReference type="OrthoDB" id="46564at2759"/>
<dbReference type="PANTHER" id="PTHR14614:SF132">
    <property type="entry name" value="PROTEIN-LYSINE METHYLTRANSFERASE C42C1.13"/>
    <property type="match status" value="1"/>
</dbReference>
<dbReference type="Proteomes" id="UP000009168">
    <property type="component" value="Unassembled WGS sequence"/>
</dbReference>
<dbReference type="EMBL" id="GG662665">
    <property type="protein sequence ID" value="EAR85495.2"/>
    <property type="molecule type" value="Genomic_DNA"/>
</dbReference>
<dbReference type="HOGENOM" id="CLU_055721_5_0_1"/>
<evidence type="ECO:0000313" key="1">
    <source>
        <dbReference type="EMBL" id="EAR85495.2"/>
    </source>
</evidence>
<protein>
    <submittedName>
        <fullName evidence="1">Methyltransferase domain protein</fullName>
    </submittedName>
</protein>
<dbReference type="KEGG" id="tet:TTHERM_00442450"/>
<keyword evidence="2" id="KW-1185">Reference proteome</keyword>
<dbReference type="SUPFAM" id="SSF53335">
    <property type="entry name" value="S-adenosyl-L-methionine-dependent methyltransferases"/>
    <property type="match status" value="1"/>
</dbReference>
<keyword evidence="1" id="KW-0489">Methyltransferase</keyword>
<dbReference type="InterPro" id="IPR029063">
    <property type="entry name" value="SAM-dependent_MTases_sf"/>
</dbReference>
<dbReference type="PANTHER" id="PTHR14614">
    <property type="entry name" value="HEPATOCELLULAR CARCINOMA-ASSOCIATED ANTIGEN"/>
    <property type="match status" value="1"/>
</dbReference>